<evidence type="ECO:0000256" key="2">
    <source>
        <dbReference type="PIRSR" id="PIRSR005965-1"/>
    </source>
</evidence>
<keyword evidence="2 3" id="KW-0028">Amino-acid biosynthesis</keyword>
<protein>
    <recommendedName>
        <fullName evidence="1 3">chorismate mutase</fullName>
        <ecNumber evidence="1 3">5.4.99.5</ecNumber>
    </recommendedName>
</protein>
<dbReference type="UniPathway" id="UPA00120">
    <property type="reaction ID" value="UER00203"/>
</dbReference>
<dbReference type="HOGENOM" id="CLU_133236_1_0_9"/>
<reference evidence="5" key="1">
    <citation type="journal article" date="2010" name="Stand. Genomic Sci.">
        <title>Complete genome sequence of Syntrophothermus lipocalidus type strain (TGB-C1T).</title>
        <authorList>
            <consortium name="US DOE Joint Genome Institute (JGI-PGF)"/>
            <person name="Djao O."/>
            <person name="Zhang X."/>
            <person name="Lucas S."/>
            <person name="Lapidus A."/>
            <person name="Glavina Del Rio T."/>
            <person name="Nolan M."/>
            <person name="Tice H."/>
            <person name="Cheng J."/>
            <person name="Han C."/>
            <person name="Tapia R."/>
            <person name="Goodwin L."/>
            <person name="Pitluck S."/>
            <person name="Liolios K."/>
            <person name="Ivanova N."/>
            <person name="Mavromatis K."/>
            <person name="Mikhailova N."/>
            <person name="Ovchinnikova G."/>
            <person name="Pati A."/>
            <person name="Brambilla E."/>
            <person name="Chen A."/>
            <person name="Palaniappan K."/>
            <person name="Land M."/>
            <person name="Hauser L."/>
            <person name="Chang Y."/>
            <person name="Jeffries C."/>
            <person name="Rohde M."/>
            <person name="Sikorski J."/>
            <person name="Spring S."/>
            <person name="Goker M."/>
            <person name="Detter J."/>
            <person name="Woyke T."/>
            <person name="Bristow J."/>
            <person name="Eisen J."/>
            <person name="Markowitz V."/>
            <person name="Hugenholtz P."/>
            <person name="Kyrpides N."/>
            <person name="Klenk H."/>
        </authorList>
    </citation>
    <scope>NUCLEOTIDE SEQUENCE [LARGE SCALE GENOMIC DNA]</scope>
    <source>
        <strain evidence="5">DSM 12680 / TGB-C1</strain>
    </source>
</reference>
<evidence type="ECO:0000313" key="4">
    <source>
        <dbReference type="EMBL" id="ADI02521.1"/>
    </source>
</evidence>
<dbReference type="eggNOG" id="COG4401">
    <property type="taxonomic scope" value="Bacteria"/>
</dbReference>
<feature type="binding site" evidence="2">
    <location>
        <position position="8"/>
    </location>
    <ligand>
        <name>prephenate</name>
        <dbReference type="ChEBI" id="CHEBI:29934"/>
    </ligand>
</feature>
<feature type="binding site" evidence="2">
    <location>
        <position position="90"/>
    </location>
    <ligand>
        <name>prephenate</name>
        <dbReference type="ChEBI" id="CHEBI:29934"/>
    </ligand>
</feature>
<dbReference type="Gene3D" id="3.30.1330.40">
    <property type="entry name" value="RutC-like"/>
    <property type="match status" value="1"/>
</dbReference>
<keyword evidence="2 3" id="KW-0057">Aromatic amino acid biosynthesis</keyword>
<feature type="binding site" evidence="2">
    <location>
        <position position="108"/>
    </location>
    <ligand>
        <name>prephenate</name>
        <dbReference type="ChEBI" id="CHEBI:29934"/>
    </ligand>
</feature>
<dbReference type="KEGG" id="slp:Slip_1766"/>
<dbReference type="Proteomes" id="UP000000378">
    <property type="component" value="Chromosome"/>
</dbReference>
<dbReference type="SUPFAM" id="SSF55298">
    <property type="entry name" value="YjgF-like"/>
    <property type="match status" value="1"/>
</dbReference>
<evidence type="ECO:0000313" key="5">
    <source>
        <dbReference type="Proteomes" id="UP000000378"/>
    </source>
</evidence>
<dbReference type="EC" id="5.4.99.5" evidence="1 3"/>
<evidence type="ECO:0000256" key="3">
    <source>
        <dbReference type="PROSITE-ProRule" id="PRU00514"/>
    </source>
</evidence>
<keyword evidence="5" id="KW-1185">Reference proteome</keyword>
<dbReference type="GO" id="GO:0004106">
    <property type="term" value="F:chorismate mutase activity"/>
    <property type="evidence" value="ECO:0007669"/>
    <property type="project" value="UniProtKB-UniRule"/>
</dbReference>
<dbReference type="EMBL" id="CP002048">
    <property type="protein sequence ID" value="ADI02521.1"/>
    <property type="molecule type" value="Genomic_DNA"/>
</dbReference>
<comment type="catalytic activity">
    <reaction evidence="3">
        <text>chorismate = prephenate</text>
        <dbReference type="Rhea" id="RHEA:13897"/>
        <dbReference type="ChEBI" id="CHEBI:29748"/>
        <dbReference type="ChEBI" id="CHEBI:29934"/>
        <dbReference type="EC" id="5.4.99.5"/>
    </reaction>
</comment>
<dbReference type="GO" id="GO:0008652">
    <property type="term" value="P:amino acid biosynthetic process"/>
    <property type="evidence" value="ECO:0007669"/>
    <property type="project" value="UniProtKB-UniRule"/>
</dbReference>
<dbReference type="STRING" id="643648.Slip_1766"/>
<dbReference type="GO" id="GO:0009073">
    <property type="term" value="P:aromatic amino acid family biosynthetic process"/>
    <property type="evidence" value="ECO:0007669"/>
    <property type="project" value="UniProtKB-UniRule"/>
</dbReference>
<dbReference type="GO" id="GO:0046417">
    <property type="term" value="P:chorismate metabolic process"/>
    <property type="evidence" value="ECO:0007669"/>
    <property type="project" value="TreeGrafter"/>
</dbReference>
<accession>D7CP86</accession>
<dbReference type="PANTHER" id="PTHR21164">
    <property type="entry name" value="CHORISMATE MUTASE"/>
    <property type="match status" value="1"/>
</dbReference>
<dbReference type="OrthoDB" id="9802232at2"/>
<sequence>MLVVRGIRGATTVERDCPEDITEAATELLHEIVKRNEIELDDVVAVIFTATKDLSSAYPAVAARKMGWNHIPLLCCQEMAVAEALPRCIRVLMLANTRLAIQDVRHVYLRGAKCLRTDISG</sequence>
<dbReference type="PANTHER" id="PTHR21164:SF0">
    <property type="entry name" value="CHORISMATE MUTASE AROH"/>
    <property type="match status" value="1"/>
</dbReference>
<gene>
    <name evidence="4" type="ordered locus">Slip_1766</name>
</gene>
<dbReference type="PIRSF" id="PIRSF005965">
    <property type="entry name" value="Chor_mut_AroH"/>
    <property type="match status" value="1"/>
</dbReference>
<dbReference type="InterPro" id="IPR008243">
    <property type="entry name" value="Chorismate_mutase_AroH"/>
</dbReference>
<dbReference type="NCBIfam" id="TIGR01796">
    <property type="entry name" value="CM_mono_aroH"/>
    <property type="match status" value="1"/>
</dbReference>
<name>D7CP86_SYNLT</name>
<evidence type="ECO:0000256" key="1">
    <source>
        <dbReference type="NCBIfam" id="TIGR01796"/>
    </source>
</evidence>
<dbReference type="Pfam" id="PF07736">
    <property type="entry name" value="CM_1"/>
    <property type="match status" value="1"/>
</dbReference>
<dbReference type="InterPro" id="IPR035959">
    <property type="entry name" value="RutC-like_sf"/>
</dbReference>
<dbReference type="PROSITE" id="PS51167">
    <property type="entry name" value="CHORISMATE_MUT_1"/>
    <property type="match status" value="1"/>
</dbReference>
<keyword evidence="3" id="KW-0413">Isomerase</keyword>
<dbReference type="RefSeq" id="WP_013175923.1">
    <property type="nucleotide sequence ID" value="NC_014220.1"/>
</dbReference>
<reference evidence="4 5" key="2">
    <citation type="journal article" date="2010" name="Stand. Genomic Sci.">
        <title>Complete genome sequence of Syntrophothermus lipocalidus type strain (TGB-C1).</title>
        <authorList>
            <person name="Djao O.D."/>
            <person name="Zhang X."/>
            <person name="Lucas S."/>
            <person name="Lapidus A."/>
            <person name="Del Rio T.G."/>
            <person name="Nolan M."/>
            <person name="Tice H."/>
            <person name="Cheng J.F."/>
            <person name="Han C."/>
            <person name="Tapia R."/>
            <person name="Goodwin L."/>
            <person name="Pitluck S."/>
            <person name="Liolios K."/>
            <person name="Ivanova N."/>
            <person name="Mavromatis K."/>
            <person name="Mikhailova N."/>
            <person name="Ovchinnikova G."/>
            <person name="Pati A."/>
            <person name="Brambilla E."/>
            <person name="Chen A."/>
            <person name="Palaniappan K."/>
            <person name="Land M."/>
            <person name="Hauser L."/>
            <person name="Chang Y.J."/>
            <person name="Jeffries C.D."/>
            <person name="Rohde M."/>
            <person name="Sikorski J."/>
            <person name="Spring S."/>
            <person name="Goker M."/>
            <person name="Detter J.C."/>
            <person name="Woyke T."/>
            <person name="Bristow J."/>
            <person name="Eisen J.A."/>
            <person name="Markowitz V."/>
            <person name="Hugenholtz P."/>
            <person name="Kyrpides N.C."/>
            <person name="Klenk H.P."/>
        </authorList>
    </citation>
    <scope>NUCLEOTIDE SEQUENCE [LARGE SCALE GENOMIC DNA]</scope>
    <source>
        <strain evidence="5">DSM 12680 / TGB-C1</strain>
    </source>
</reference>
<dbReference type="CDD" id="cd02185">
    <property type="entry name" value="AroH"/>
    <property type="match status" value="1"/>
</dbReference>
<dbReference type="AlphaFoldDB" id="D7CP86"/>
<organism evidence="4 5">
    <name type="scientific">Syntrophothermus lipocalidus (strain DSM 12680 / TGB-C1)</name>
    <dbReference type="NCBI Taxonomy" id="643648"/>
    <lineage>
        <taxon>Bacteria</taxon>
        <taxon>Bacillati</taxon>
        <taxon>Bacillota</taxon>
        <taxon>Clostridia</taxon>
        <taxon>Eubacteriales</taxon>
        <taxon>Syntrophomonadaceae</taxon>
        <taxon>Syntrophothermus</taxon>
    </lineage>
</organism>
<proteinExistence type="predicted"/>